<evidence type="ECO:0000313" key="9">
    <source>
        <dbReference type="WBParaSite" id="SSLN_0001494701-mRNA-1"/>
    </source>
</evidence>
<dbReference type="EMBL" id="UYSU01038940">
    <property type="protein sequence ID" value="VDM00791.1"/>
    <property type="molecule type" value="Genomic_DNA"/>
</dbReference>
<organism evidence="9">
    <name type="scientific">Schistocephalus solidus</name>
    <name type="common">Tapeworm</name>
    <dbReference type="NCBI Taxonomy" id="70667"/>
    <lineage>
        <taxon>Eukaryota</taxon>
        <taxon>Metazoa</taxon>
        <taxon>Spiralia</taxon>
        <taxon>Lophotrochozoa</taxon>
        <taxon>Platyhelminthes</taxon>
        <taxon>Cestoda</taxon>
        <taxon>Eucestoda</taxon>
        <taxon>Diphyllobothriidea</taxon>
        <taxon>Diphyllobothriidae</taxon>
        <taxon>Schistocephalus</taxon>
    </lineage>
</organism>
<evidence type="ECO:0000313" key="7">
    <source>
        <dbReference type="EMBL" id="VDM00791.1"/>
    </source>
</evidence>
<gene>
    <name evidence="7" type="ORF">SSLN_LOCUS14405</name>
</gene>
<feature type="transmembrane region" description="Helical" evidence="6">
    <location>
        <begin position="147"/>
        <end position="169"/>
    </location>
</feature>
<dbReference type="PANTHER" id="PTHR23291:SF32">
    <property type="entry name" value="BAX INHIBITOR 1"/>
    <property type="match status" value="1"/>
</dbReference>
<protein>
    <submittedName>
        <fullName evidence="9">Bax inhibitor 1</fullName>
    </submittedName>
</protein>
<proteinExistence type="inferred from homology"/>
<keyword evidence="4 6" id="KW-1133">Transmembrane helix</keyword>
<dbReference type="OrthoDB" id="1277691at2759"/>
<dbReference type="WBParaSite" id="SSLN_0001494701-mRNA-1">
    <property type="protein sequence ID" value="SSLN_0001494701-mRNA-1"/>
    <property type="gene ID" value="SSLN_0001494701"/>
</dbReference>
<evidence type="ECO:0000256" key="5">
    <source>
        <dbReference type="ARBA" id="ARBA00023136"/>
    </source>
</evidence>
<evidence type="ECO:0000256" key="2">
    <source>
        <dbReference type="ARBA" id="ARBA00010350"/>
    </source>
</evidence>
<evidence type="ECO:0000256" key="1">
    <source>
        <dbReference type="ARBA" id="ARBA00004141"/>
    </source>
</evidence>
<feature type="transmembrane region" description="Helical" evidence="6">
    <location>
        <begin position="92"/>
        <end position="114"/>
    </location>
</feature>
<accession>A0A183TD57</accession>
<feature type="transmembrane region" description="Helical" evidence="6">
    <location>
        <begin position="32"/>
        <end position="53"/>
    </location>
</feature>
<dbReference type="InterPro" id="IPR006214">
    <property type="entry name" value="Bax_inhibitor_1-related"/>
</dbReference>
<evidence type="ECO:0000313" key="8">
    <source>
        <dbReference type="Proteomes" id="UP000275846"/>
    </source>
</evidence>
<reference evidence="9" key="1">
    <citation type="submission" date="2016-06" db="UniProtKB">
        <authorList>
            <consortium name="WormBaseParasite"/>
        </authorList>
    </citation>
    <scope>IDENTIFICATION</scope>
</reference>
<sequence>MVTRAQRQYFNPDVLFQFRDIEKPVQSHLKNVYSLLSVGLIVATIGATLYTLSPAVQSWAFSLMLLSTVTSIGSLMHIYMTEHSRENLQNRIISFLLFTFSTGLGLGPLVHFASNFNPSTIPAAFLGTALIFVSFTIASLITRKRYFIYLGGILSTTLGVMLTFGLMNIFLRSEALFHVELYLGFAVFCLFIVYDTQMIVFKRQNGEDDFVK</sequence>
<dbReference type="GO" id="GO:0016020">
    <property type="term" value="C:membrane"/>
    <property type="evidence" value="ECO:0007669"/>
    <property type="project" value="UniProtKB-SubCell"/>
</dbReference>
<comment type="similarity">
    <text evidence="2 6">Belongs to the BI1 family.</text>
</comment>
<keyword evidence="8" id="KW-1185">Reference proteome</keyword>
<feature type="transmembrane region" description="Helical" evidence="6">
    <location>
        <begin position="120"/>
        <end position="140"/>
    </location>
</feature>
<keyword evidence="5 6" id="KW-0472">Membrane</keyword>
<keyword evidence="3 6" id="KW-0812">Transmembrane</keyword>
<name>A0A183TD57_SCHSO</name>
<reference evidence="7 8" key="2">
    <citation type="submission" date="2018-11" db="EMBL/GenBank/DDBJ databases">
        <authorList>
            <consortium name="Pathogen Informatics"/>
        </authorList>
    </citation>
    <scope>NUCLEOTIDE SEQUENCE [LARGE SCALE GENOMIC DNA]</scope>
    <source>
        <strain evidence="7 8">NST_G2</strain>
    </source>
</reference>
<evidence type="ECO:0000256" key="3">
    <source>
        <dbReference type="ARBA" id="ARBA00022692"/>
    </source>
</evidence>
<dbReference type="PANTHER" id="PTHR23291">
    <property type="entry name" value="BAX INHIBITOR-RELATED"/>
    <property type="match status" value="1"/>
</dbReference>
<dbReference type="STRING" id="70667.A0A183TD57"/>
<evidence type="ECO:0000256" key="6">
    <source>
        <dbReference type="RuleBase" id="RU004379"/>
    </source>
</evidence>
<feature type="transmembrane region" description="Helical" evidence="6">
    <location>
        <begin position="59"/>
        <end position="80"/>
    </location>
</feature>
<dbReference type="Proteomes" id="UP000275846">
    <property type="component" value="Unassembled WGS sequence"/>
</dbReference>
<dbReference type="AlphaFoldDB" id="A0A183TD57"/>
<dbReference type="Pfam" id="PF01027">
    <property type="entry name" value="Bax1-I"/>
    <property type="match status" value="1"/>
</dbReference>
<comment type="subcellular location">
    <subcellularLocation>
        <location evidence="1">Membrane</location>
        <topology evidence="1">Multi-pass membrane protein</topology>
    </subcellularLocation>
</comment>
<evidence type="ECO:0000256" key="4">
    <source>
        <dbReference type="ARBA" id="ARBA00022989"/>
    </source>
</evidence>
<feature type="transmembrane region" description="Helical" evidence="6">
    <location>
        <begin position="175"/>
        <end position="194"/>
    </location>
</feature>